<gene>
    <name evidence="1" type="ORF">QFC22_005700</name>
</gene>
<protein>
    <submittedName>
        <fullName evidence="1">Uncharacterized protein</fullName>
    </submittedName>
</protein>
<proteinExistence type="predicted"/>
<evidence type="ECO:0000313" key="2">
    <source>
        <dbReference type="Proteomes" id="UP001243375"/>
    </source>
</evidence>
<evidence type="ECO:0000313" key="1">
    <source>
        <dbReference type="EMBL" id="KAJ9114248.1"/>
    </source>
</evidence>
<dbReference type="Proteomes" id="UP001243375">
    <property type="component" value="Unassembled WGS sequence"/>
</dbReference>
<organism evidence="1 2">
    <name type="scientific">Naganishia vaughanmartiniae</name>
    <dbReference type="NCBI Taxonomy" id="1424756"/>
    <lineage>
        <taxon>Eukaryota</taxon>
        <taxon>Fungi</taxon>
        <taxon>Dikarya</taxon>
        <taxon>Basidiomycota</taxon>
        <taxon>Agaricomycotina</taxon>
        <taxon>Tremellomycetes</taxon>
        <taxon>Filobasidiales</taxon>
        <taxon>Filobasidiaceae</taxon>
        <taxon>Naganishia</taxon>
    </lineage>
</organism>
<comment type="caution">
    <text evidence="1">The sequence shown here is derived from an EMBL/GenBank/DDBJ whole genome shotgun (WGS) entry which is preliminary data.</text>
</comment>
<accession>A0ACC2WR51</accession>
<reference evidence="1" key="1">
    <citation type="submission" date="2023-04" db="EMBL/GenBank/DDBJ databases">
        <title>Draft Genome sequencing of Naganishia species isolated from polar environments using Oxford Nanopore Technology.</title>
        <authorList>
            <person name="Leo P."/>
            <person name="Venkateswaran K."/>
        </authorList>
    </citation>
    <scope>NUCLEOTIDE SEQUENCE</scope>
    <source>
        <strain evidence="1">MNA-CCFEE 5425</strain>
    </source>
</reference>
<dbReference type="EMBL" id="JASBWU010000019">
    <property type="protein sequence ID" value="KAJ9114248.1"/>
    <property type="molecule type" value="Genomic_DNA"/>
</dbReference>
<name>A0ACC2WR51_9TREE</name>
<sequence>MSAHAHTTPPVPVPLIRVPAWYIHYAHSTLAAAAFGSALVLAMAMHYKQVVKNGVAGWPEEWVPSVSATIGDWAPERPIFQIIIALCAGPRFLLILVQWLVTRRNPSLHLFSDMKKSDGDVVRPTTNTRGTQKWGAPEWIAIAGVLRTFTWYVYRSSV</sequence>
<keyword evidence="2" id="KW-1185">Reference proteome</keyword>